<keyword evidence="1" id="KW-0732">Signal</keyword>
<name>A0A3E5BEM6_9BACE</name>
<comment type="caution">
    <text evidence="2">The sequence shown here is derived from an EMBL/GenBank/DDBJ whole genome shotgun (WGS) entry which is preliminary data.</text>
</comment>
<evidence type="ECO:0000256" key="1">
    <source>
        <dbReference type="SAM" id="SignalP"/>
    </source>
</evidence>
<reference evidence="2 3" key="1">
    <citation type="submission" date="2018-08" db="EMBL/GenBank/DDBJ databases">
        <title>A genome reference for cultivated species of the human gut microbiota.</title>
        <authorList>
            <person name="Zou Y."/>
            <person name="Xue W."/>
            <person name="Luo G."/>
        </authorList>
    </citation>
    <scope>NUCLEOTIDE SEQUENCE [LARGE SCALE GENOMIC DNA]</scope>
    <source>
        <strain evidence="2 3">OM05-15BH</strain>
    </source>
</reference>
<feature type="chain" id="PRO_5017624564" description="NVEALA protein" evidence="1">
    <location>
        <begin position="24"/>
        <end position="84"/>
    </location>
</feature>
<dbReference type="EMBL" id="QSUL01000006">
    <property type="protein sequence ID" value="RGN35879.1"/>
    <property type="molecule type" value="Genomic_DNA"/>
</dbReference>
<dbReference type="AlphaFoldDB" id="A0A3E5BEM6"/>
<dbReference type="RefSeq" id="WP_117724159.1">
    <property type="nucleotide sequence ID" value="NZ_QSUL01000006.1"/>
</dbReference>
<dbReference type="Pfam" id="PF14055">
    <property type="entry name" value="NVEALA"/>
    <property type="match status" value="1"/>
</dbReference>
<protein>
    <recommendedName>
        <fullName evidence="4">NVEALA protein</fullName>
    </recommendedName>
</protein>
<evidence type="ECO:0008006" key="4">
    <source>
        <dbReference type="Google" id="ProtNLM"/>
    </source>
</evidence>
<feature type="signal peptide" evidence="1">
    <location>
        <begin position="1"/>
        <end position="23"/>
    </location>
</feature>
<evidence type="ECO:0000313" key="2">
    <source>
        <dbReference type="EMBL" id="RGN35879.1"/>
    </source>
</evidence>
<organism evidence="2 3">
    <name type="scientific">Bacteroides oleiciplenus</name>
    <dbReference type="NCBI Taxonomy" id="626931"/>
    <lineage>
        <taxon>Bacteria</taxon>
        <taxon>Pseudomonadati</taxon>
        <taxon>Bacteroidota</taxon>
        <taxon>Bacteroidia</taxon>
        <taxon>Bacteroidales</taxon>
        <taxon>Bacteroidaceae</taxon>
        <taxon>Bacteroides</taxon>
    </lineage>
</organism>
<dbReference type="InterPro" id="IPR025905">
    <property type="entry name" value="NVEALA"/>
</dbReference>
<dbReference type="Proteomes" id="UP000260983">
    <property type="component" value="Unassembled WGS sequence"/>
</dbReference>
<gene>
    <name evidence="2" type="ORF">DXB65_10200</name>
</gene>
<evidence type="ECO:0000313" key="3">
    <source>
        <dbReference type="Proteomes" id="UP000260983"/>
    </source>
</evidence>
<proteinExistence type="predicted"/>
<accession>A0A3E5BEM6</accession>
<sequence length="84" mass="8949">MKKVLKFAFVAIFAATAGYGVYASQKSDTMSDLMLANVEALAVGETTTTWDCEGWWGDCYAYCGACNTKVEGDGSIKGSHSCSK</sequence>